<comment type="similarity">
    <text evidence="7">Belongs to the binding-protein-dependent transport system permease family.</text>
</comment>
<feature type="transmembrane region" description="Helical" evidence="7">
    <location>
        <begin position="122"/>
        <end position="141"/>
    </location>
</feature>
<dbReference type="Proteomes" id="UP001139179">
    <property type="component" value="Unassembled WGS sequence"/>
</dbReference>
<dbReference type="PROSITE" id="PS50928">
    <property type="entry name" value="ABC_TM1"/>
    <property type="match status" value="1"/>
</dbReference>
<feature type="transmembrane region" description="Helical" evidence="7">
    <location>
        <begin position="275"/>
        <end position="296"/>
    </location>
</feature>
<evidence type="ECO:0000313" key="10">
    <source>
        <dbReference type="Proteomes" id="UP001139179"/>
    </source>
</evidence>
<dbReference type="AlphaFoldDB" id="A0A9X2DS82"/>
<evidence type="ECO:0000256" key="5">
    <source>
        <dbReference type="ARBA" id="ARBA00022989"/>
    </source>
</evidence>
<dbReference type="GO" id="GO:0055085">
    <property type="term" value="P:transmembrane transport"/>
    <property type="evidence" value="ECO:0007669"/>
    <property type="project" value="InterPro"/>
</dbReference>
<comment type="subcellular location">
    <subcellularLocation>
        <location evidence="1 7">Cell membrane</location>
        <topology evidence="1 7">Multi-pass membrane protein</topology>
    </subcellularLocation>
</comment>
<organism evidence="9 10">
    <name type="scientific">Halalkalibacter oceani</name>
    <dbReference type="NCBI Taxonomy" id="1653776"/>
    <lineage>
        <taxon>Bacteria</taxon>
        <taxon>Bacillati</taxon>
        <taxon>Bacillota</taxon>
        <taxon>Bacilli</taxon>
        <taxon>Bacillales</taxon>
        <taxon>Bacillaceae</taxon>
        <taxon>Halalkalibacter</taxon>
    </lineage>
</organism>
<proteinExistence type="inferred from homology"/>
<protein>
    <submittedName>
        <fullName evidence="9">Sugar ABC transporter permease</fullName>
    </submittedName>
</protein>
<evidence type="ECO:0000256" key="3">
    <source>
        <dbReference type="ARBA" id="ARBA00022475"/>
    </source>
</evidence>
<feature type="transmembrane region" description="Helical" evidence="7">
    <location>
        <begin position="88"/>
        <end position="110"/>
    </location>
</feature>
<dbReference type="RefSeq" id="WP_251223251.1">
    <property type="nucleotide sequence ID" value="NZ_JAMBOL010000007.1"/>
</dbReference>
<evidence type="ECO:0000256" key="6">
    <source>
        <dbReference type="ARBA" id="ARBA00023136"/>
    </source>
</evidence>
<evidence type="ECO:0000256" key="1">
    <source>
        <dbReference type="ARBA" id="ARBA00004651"/>
    </source>
</evidence>
<dbReference type="GO" id="GO:0005886">
    <property type="term" value="C:plasma membrane"/>
    <property type="evidence" value="ECO:0007669"/>
    <property type="project" value="UniProtKB-SubCell"/>
</dbReference>
<sequence>MNTVLRTEAAIVKQAKKQKQKKAITIALFILPALLVYSVFILYPIVATFQYSLFSWSGGQGERTFIGLQNYTVLFADQTFWSALQNNMMLILASVFIQIPLGLLMALVLFSPIKGIKLLNVLYFLPYLMSTVAIGLLWIFMYDPINGPMNQVVQWFGVEPVAWLADQNTALIAVLIVIIWQFAPFYMILFKAAMVGIPDELYEAAEIDGANGIQKFFSITFPALIPTIVTSSILAIVGSLKAFDIFYIMTGGGPGNATEIVGTYMFKQGFIHFNMGYASTIAAMMFILAFISVLIIQVFEYRRKKRGAVL</sequence>
<keyword evidence="10" id="KW-1185">Reference proteome</keyword>
<dbReference type="InterPro" id="IPR051393">
    <property type="entry name" value="ABC_transporter_permease"/>
</dbReference>
<feature type="transmembrane region" description="Helical" evidence="7">
    <location>
        <begin position="23"/>
        <end position="46"/>
    </location>
</feature>
<keyword evidence="3" id="KW-1003">Cell membrane</keyword>
<dbReference type="SUPFAM" id="SSF161098">
    <property type="entry name" value="MetI-like"/>
    <property type="match status" value="1"/>
</dbReference>
<dbReference type="Pfam" id="PF00528">
    <property type="entry name" value="BPD_transp_1"/>
    <property type="match status" value="1"/>
</dbReference>
<evidence type="ECO:0000313" key="9">
    <source>
        <dbReference type="EMBL" id="MCM3714477.1"/>
    </source>
</evidence>
<evidence type="ECO:0000256" key="4">
    <source>
        <dbReference type="ARBA" id="ARBA00022692"/>
    </source>
</evidence>
<dbReference type="Gene3D" id="1.10.3720.10">
    <property type="entry name" value="MetI-like"/>
    <property type="match status" value="1"/>
</dbReference>
<keyword evidence="6 7" id="KW-0472">Membrane</keyword>
<keyword evidence="2 7" id="KW-0813">Transport</keyword>
<dbReference type="PANTHER" id="PTHR30193:SF37">
    <property type="entry name" value="INNER MEMBRANE ABC TRANSPORTER PERMEASE PROTEIN YCJO"/>
    <property type="match status" value="1"/>
</dbReference>
<feature type="transmembrane region" description="Helical" evidence="7">
    <location>
        <begin position="216"/>
        <end position="237"/>
    </location>
</feature>
<evidence type="ECO:0000256" key="2">
    <source>
        <dbReference type="ARBA" id="ARBA00022448"/>
    </source>
</evidence>
<dbReference type="PANTHER" id="PTHR30193">
    <property type="entry name" value="ABC TRANSPORTER PERMEASE PROTEIN"/>
    <property type="match status" value="1"/>
</dbReference>
<feature type="transmembrane region" description="Helical" evidence="7">
    <location>
        <begin position="170"/>
        <end position="189"/>
    </location>
</feature>
<dbReference type="InterPro" id="IPR000515">
    <property type="entry name" value="MetI-like"/>
</dbReference>
<keyword evidence="5 7" id="KW-1133">Transmembrane helix</keyword>
<dbReference type="EMBL" id="JAMBOL010000007">
    <property type="protein sequence ID" value="MCM3714477.1"/>
    <property type="molecule type" value="Genomic_DNA"/>
</dbReference>
<evidence type="ECO:0000259" key="8">
    <source>
        <dbReference type="PROSITE" id="PS50928"/>
    </source>
</evidence>
<feature type="domain" description="ABC transmembrane type-1" evidence="8">
    <location>
        <begin position="84"/>
        <end position="296"/>
    </location>
</feature>
<comment type="caution">
    <text evidence="9">The sequence shown here is derived from an EMBL/GenBank/DDBJ whole genome shotgun (WGS) entry which is preliminary data.</text>
</comment>
<evidence type="ECO:0000256" key="7">
    <source>
        <dbReference type="RuleBase" id="RU363032"/>
    </source>
</evidence>
<name>A0A9X2DS82_9BACI</name>
<gene>
    <name evidence="9" type="ORF">M3202_10295</name>
</gene>
<accession>A0A9X2DS82</accession>
<keyword evidence="4 7" id="KW-0812">Transmembrane</keyword>
<dbReference type="CDD" id="cd06261">
    <property type="entry name" value="TM_PBP2"/>
    <property type="match status" value="1"/>
</dbReference>
<dbReference type="InterPro" id="IPR035906">
    <property type="entry name" value="MetI-like_sf"/>
</dbReference>
<reference evidence="9" key="1">
    <citation type="submission" date="2022-05" db="EMBL/GenBank/DDBJ databases">
        <title>Comparative Genomics of Spacecraft Associated Microbes.</title>
        <authorList>
            <person name="Tran M.T."/>
            <person name="Wright A."/>
            <person name="Seuylemezian A."/>
            <person name="Eisen J."/>
            <person name="Coil D."/>
        </authorList>
    </citation>
    <scope>NUCLEOTIDE SEQUENCE</scope>
    <source>
        <strain evidence="9">214.1.1</strain>
    </source>
</reference>